<dbReference type="HOGENOM" id="CLU_000604_1_2_9"/>
<dbReference type="Proteomes" id="UP000013782">
    <property type="component" value="Unassembled WGS sequence"/>
</dbReference>
<gene>
    <name evidence="6" type="ORF">UAU_00176</name>
</gene>
<keyword evidence="3" id="KW-0547">Nucleotide-binding</keyword>
<dbReference type="GO" id="GO:0005524">
    <property type="term" value="F:ATP binding"/>
    <property type="evidence" value="ECO:0007669"/>
    <property type="project" value="UniProtKB-KW"/>
</dbReference>
<evidence type="ECO:0000256" key="4">
    <source>
        <dbReference type="ARBA" id="ARBA00022840"/>
    </source>
</evidence>
<dbReference type="SUPFAM" id="SSF52540">
    <property type="entry name" value="P-loop containing nucleoside triphosphate hydrolases"/>
    <property type="match status" value="1"/>
</dbReference>
<keyword evidence="4" id="KW-0067">ATP-binding</keyword>
<dbReference type="eggNOG" id="COG1131">
    <property type="taxonomic scope" value="Bacteria"/>
</dbReference>
<dbReference type="Gene3D" id="3.40.50.300">
    <property type="entry name" value="P-loop containing nucleotide triphosphate hydrolases"/>
    <property type="match status" value="1"/>
</dbReference>
<dbReference type="GO" id="GO:0016887">
    <property type="term" value="F:ATP hydrolysis activity"/>
    <property type="evidence" value="ECO:0007669"/>
    <property type="project" value="InterPro"/>
</dbReference>
<dbReference type="AlphaFoldDB" id="R2QQL5"/>
<sequence>MKAIEIAQLSKHFGNQQIAVEDLNLSINQGEVFGFLGPNGAGKTTTVKLLNGMLQPTSGQMSVLGHDPTKEPEIIHQVSGVLTERAAMYDQMTGLENLMFYGEVFGLSNQESREKGLALLEQLELTYVADRKLTSYSTGMRQRLSLGRALIHQPKVLFLDEPTSGLDPESVLNVNRLIQELAKNQGVTVFLCTHQLRYAQEICTSYGLLDEGKLLAAGTLESLRKQTFKGLKVQIEANQLTIDEPYEALSPGEFEFTLASEQEIPKLVRKIVQSGTDVYGVSAKEMTLEEIYFALLEEGGPAHD</sequence>
<dbReference type="PATRIC" id="fig|1158607.3.peg.176"/>
<dbReference type="PANTHER" id="PTHR42711:SF5">
    <property type="entry name" value="ABC TRANSPORTER ATP-BINDING PROTEIN NATA"/>
    <property type="match status" value="1"/>
</dbReference>
<protein>
    <recommendedName>
        <fullName evidence="5">ABC transporter domain-containing protein</fullName>
    </recommendedName>
</protein>
<evidence type="ECO:0000256" key="2">
    <source>
        <dbReference type="ARBA" id="ARBA00022448"/>
    </source>
</evidence>
<dbReference type="InterPro" id="IPR003439">
    <property type="entry name" value="ABC_transporter-like_ATP-bd"/>
</dbReference>
<dbReference type="PANTHER" id="PTHR42711">
    <property type="entry name" value="ABC TRANSPORTER ATP-BINDING PROTEIN"/>
    <property type="match status" value="1"/>
</dbReference>
<evidence type="ECO:0000259" key="5">
    <source>
        <dbReference type="PROSITE" id="PS50893"/>
    </source>
</evidence>
<dbReference type="STRING" id="160454.RV10_GL002186"/>
<keyword evidence="2" id="KW-0813">Transport</keyword>
<dbReference type="EMBL" id="AJAQ01000001">
    <property type="protein sequence ID" value="EOH97508.1"/>
    <property type="molecule type" value="Genomic_DNA"/>
</dbReference>
<evidence type="ECO:0000256" key="1">
    <source>
        <dbReference type="ARBA" id="ARBA00005417"/>
    </source>
</evidence>
<dbReference type="PROSITE" id="PS50893">
    <property type="entry name" value="ABC_TRANSPORTER_2"/>
    <property type="match status" value="1"/>
</dbReference>
<dbReference type="Pfam" id="PF00005">
    <property type="entry name" value="ABC_tran"/>
    <property type="match status" value="1"/>
</dbReference>
<evidence type="ECO:0000313" key="7">
    <source>
        <dbReference type="Proteomes" id="UP000013782"/>
    </source>
</evidence>
<organism evidence="6 7">
    <name type="scientific">Enterococcus pallens ATCC BAA-351</name>
    <dbReference type="NCBI Taxonomy" id="1158607"/>
    <lineage>
        <taxon>Bacteria</taxon>
        <taxon>Bacillati</taxon>
        <taxon>Bacillota</taxon>
        <taxon>Bacilli</taxon>
        <taxon>Lactobacillales</taxon>
        <taxon>Enterococcaceae</taxon>
        <taxon>Enterococcus</taxon>
    </lineage>
</organism>
<comment type="similarity">
    <text evidence="1">Belongs to the ABC transporter superfamily.</text>
</comment>
<name>R2QQL5_9ENTE</name>
<comment type="caution">
    <text evidence="6">The sequence shown here is derived from an EMBL/GenBank/DDBJ whole genome shotgun (WGS) entry which is preliminary data.</text>
</comment>
<dbReference type="RefSeq" id="WP_010755241.1">
    <property type="nucleotide sequence ID" value="NZ_ASWD01000002.1"/>
</dbReference>
<reference evidence="6 7" key="1">
    <citation type="submission" date="2013-02" db="EMBL/GenBank/DDBJ databases">
        <title>The Genome Sequence of Enterococcus pallens BAA-351.</title>
        <authorList>
            <consortium name="The Broad Institute Genome Sequencing Platform"/>
            <consortium name="The Broad Institute Genome Sequencing Center for Infectious Disease"/>
            <person name="Earl A.M."/>
            <person name="Gilmore M.S."/>
            <person name="Lebreton F."/>
            <person name="Walker B."/>
            <person name="Young S.K."/>
            <person name="Zeng Q."/>
            <person name="Gargeya S."/>
            <person name="Fitzgerald M."/>
            <person name="Haas B."/>
            <person name="Abouelleil A."/>
            <person name="Alvarado L."/>
            <person name="Arachchi H.M."/>
            <person name="Berlin A.M."/>
            <person name="Chapman S.B."/>
            <person name="Dewar J."/>
            <person name="Goldberg J."/>
            <person name="Griggs A."/>
            <person name="Gujja S."/>
            <person name="Hansen M."/>
            <person name="Howarth C."/>
            <person name="Imamovic A."/>
            <person name="Larimer J."/>
            <person name="McCowan C."/>
            <person name="Murphy C."/>
            <person name="Neiman D."/>
            <person name="Pearson M."/>
            <person name="Priest M."/>
            <person name="Roberts A."/>
            <person name="Saif S."/>
            <person name="Shea T."/>
            <person name="Sisk P."/>
            <person name="Sykes S."/>
            <person name="Wortman J."/>
            <person name="Nusbaum C."/>
            <person name="Birren B."/>
        </authorList>
    </citation>
    <scope>NUCLEOTIDE SEQUENCE [LARGE SCALE GENOMIC DNA]</scope>
    <source>
        <strain evidence="6 7">ATCC BAA-351</strain>
    </source>
</reference>
<evidence type="ECO:0000313" key="6">
    <source>
        <dbReference type="EMBL" id="EOH97508.1"/>
    </source>
</evidence>
<evidence type="ECO:0000256" key="3">
    <source>
        <dbReference type="ARBA" id="ARBA00022741"/>
    </source>
</evidence>
<proteinExistence type="inferred from homology"/>
<feature type="domain" description="ABC transporter" evidence="5">
    <location>
        <begin position="4"/>
        <end position="236"/>
    </location>
</feature>
<dbReference type="InterPro" id="IPR027417">
    <property type="entry name" value="P-loop_NTPase"/>
</dbReference>
<dbReference type="InterPro" id="IPR050763">
    <property type="entry name" value="ABC_transporter_ATP-binding"/>
</dbReference>
<dbReference type="InterPro" id="IPR003593">
    <property type="entry name" value="AAA+_ATPase"/>
</dbReference>
<dbReference type="OrthoDB" id="9804819at2"/>
<accession>R2QQL5</accession>
<dbReference type="SMART" id="SM00382">
    <property type="entry name" value="AAA"/>
    <property type="match status" value="1"/>
</dbReference>
<keyword evidence="7" id="KW-1185">Reference proteome</keyword>